<dbReference type="Proteomes" id="UP000663853">
    <property type="component" value="Unassembled WGS sequence"/>
</dbReference>
<accession>A0A8H3BC77</accession>
<evidence type="ECO:0000313" key="2">
    <source>
        <dbReference type="Proteomes" id="UP000663853"/>
    </source>
</evidence>
<name>A0A8H3BC77_9AGAM</name>
<gene>
    <name evidence="1" type="ORF">RDB_LOCUS52282</name>
</gene>
<evidence type="ECO:0000313" key="1">
    <source>
        <dbReference type="EMBL" id="CAE6452945.1"/>
    </source>
</evidence>
<dbReference type="AlphaFoldDB" id="A0A8H3BC77"/>
<proteinExistence type="predicted"/>
<comment type="caution">
    <text evidence="1">The sequence shown here is derived from an EMBL/GenBank/DDBJ whole genome shotgun (WGS) entry which is preliminary data.</text>
</comment>
<protein>
    <submittedName>
        <fullName evidence="1">Uncharacterized protein</fullName>
    </submittedName>
</protein>
<reference evidence="1" key="1">
    <citation type="submission" date="2021-01" db="EMBL/GenBank/DDBJ databases">
        <authorList>
            <person name="Kaushik A."/>
        </authorList>
    </citation>
    <scope>NUCLEOTIDE SEQUENCE</scope>
    <source>
        <strain evidence="1">AG6-10EEA</strain>
    </source>
</reference>
<sequence>MAEHNFENHTPAYLHPKLEDDGSKMVMELNQIEPRLVFVGELKVEAPLGPSEAKPNGTFHYNKLPASGPLPIHALYYRDLEGPKEQLVRIKFAENPDESATQLGYYESYEQIPTLIFINGAQGPGNFIEVPKHS</sequence>
<organism evidence="1 2">
    <name type="scientific">Rhizoctonia solani</name>
    <dbReference type="NCBI Taxonomy" id="456999"/>
    <lineage>
        <taxon>Eukaryota</taxon>
        <taxon>Fungi</taxon>
        <taxon>Dikarya</taxon>
        <taxon>Basidiomycota</taxon>
        <taxon>Agaricomycotina</taxon>
        <taxon>Agaricomycetes</taxon>
        <taxon>Cantharellales</taxon>
        <taxon>Ceratobasidiaceae</taxon>
        <taxon>Rhizoctonia</taxon>
    </lineage>
</organism>
<dbReference type="EMBL" id="CAJMXA010001165">
    <property type="protein sequence ID" value="CAE6452945.1"/>
    <property type="molecule type" value="Genomic_DNA"/>
</dbReference>